<name>A0A285EGZ2_9ACTN</name>
<proteinExistence type="predicted"/>
<keyword evidence="1" id="KW-1133">Transmembrane helix</keyword>
<organism evidence="4 5">
    <name type="scientific">Geodermatophilus sabuli</name>
    <dbReference type="NCBI Taxonomy" id="1564158"/>
    <lineage>
        <taxon>Bacteria</taxon>
        <taxon>Bacillati</taxon>
        <taxon>Actinomycetota</taxon>
        <taxon>Actinomycetes</taxon>
        <taxon>Geodermatophilales</taxon>
        <taxon>Geodermatophilaceae</taxon>
        <taxon>Geodermatophilus</taxon>
    </lineage>
</organism>
<feature type="domain" description="DUF4397" evidence="3">
    <location>
        <begin position="33"/>
        <end position="154"/>
    </location>
</feature>
<reference evidence="4 5" key="1">
    <citation type="submission" date="2017-09" db="EMBL/GenBank/DDBJ databases">
        <authorList>
            <person name="Ehlers B."/>
            <person name="Leendertz F.H."/>
        </authorList>
    </citation>
    <scope>NUCLEOTIDE SEQUENCE [LARGE SCALE GENOMIC DNA]</scope>
    <source>
        <strain evidence="4 5">DSM 46844</strain>
    </source>
</reference>
<gene>
    <name evidence="4" type="ORF">SAMN06893097_11038</name>
</gene>
<evidence type="ECO:0000313" key="4">
    <source>
        <dbReference type="EMBL" id="SNX98257.1"/>
    </source>
</evidence>
<accession>A0A285EGZ2</accession>
<feature type="signal peptide" evidence="2">
    <location>
        <begin position="1"/>
        <end position="29"/>
    </location>
</feature>
<sequence length="274" mass="26385">MRGRPAAPRALAVALLVAAAVLVGVPASAAETALLRVAHLSPDTPAVDLAVTPLGGGDPLSTRPGVGYGALSEYQEVPPGGYAVSVRAVGAAPGSPPVLSVTVDAPAGAARTVAAVGSFAGLRLVVLDDDLTPPPTGSARVRVVAAARTPSLDVSAGAVAAATDLGSGEVGPYVAVPAGATTLQLRAGESPAEVPVELAAGSVYNLLVLDGPDGGLTVRTVLDAAGAAVVPTGGVETGAGGTAGGSALPAVLAAAVLVPAVLAVLRLRLRARTR</sequence>
<keyword evidence="1" id="KW-0812">Transmembrane</keyword>
<dbReference type="RefSeq" id="WP_245853992.1">
    <property type="nucleotide sequence ID" value="NZ_JACHXB010000005.1"/>
</dbReference>
<protein>
    <recommendedName>
        <fullName evidence="3">DUF4397 domain-containing protein</fullName>
    </recommendedName>
</protein>
<feature type="transmembrane region" description="Helical" evidence="1">
    <location>
        <begin position="247"/>
        <end position="265"/>
    </location>
</feature>
<dbReference type="AlphaFoldDB" id="A0A285EGZ2"/>
<dbReference type="Pfam" id="PF14344">
    <property type="entry name" value="DUF4397"/>
    <property type="match status" value="1"/>
</dbReference>
<evidence type="ECO:0000256" key="2">
    <source>
        <dbReference type="SAM" id="SignalP"/>
    </source>
</evidence>
<feature type="chain" id="PRO_5013306965" description="DUF4397 domain-containing protein" evidence="2">
    <location>
        <begin position="30"/>
        <end position="274"/>
    </location>
</feature>
<keyword evidence="2" id="KW-0732">Signal</keyword>
<evidence type="ECO:0000259" key="3">
    <source>
        <dbReference type="Pfam" id="PF14344"/>
    </source>
</evidence>
<keyword evidence="1" id="KW-0472">Membrane</keyword>
<dbReference type="EMBL" id="OBDO01000010">
    <property type="protein sequence ID" value="SNX98257.1"/>
    <property type="molecule type" value="Genomic_DNA"/>
</dbReference>
<keyword evidence="5" id="KW-1185">Reference proteome</keyword>
<evidence type="ECO:0000256" key="1">
    <source>
        <dbReference type="SAM" id="Phobius"/>
    </source>
</evidence>
<dbReference type="InterPro" id="IPR025510">
    <property type="entry name" value="DUF4397"/>
</dbReference>
<evidence type="ECO:0000313" key="5">
    <source>
        <dbReference type="Proteomes" id="UP000219514"/>
    </source>
</evidence>
<dbReference type="Proteomes" id="UP000219514">
    <property type="component" value="Unassembled WGS sequence"/>
</dbReference>